<dbReference type="GO" id="GO:0061630">
    <property type="term" value="F:ubiquitin protein ligase activity"/>
    <property type="evidence" value="ECO:0007669"/>
    <property type="project" value="UniProtKB-UniRule"/>
</dbReference>
<feature type="coiled-coil region" evidence="17">
    <location>
        <begin position="444"/>
        <end position="471"/>
    </location>
</feature>
<comment type="subunit">
    <text evidence="16">Homotetramer.</text>
</comment>
<dbReference type="Proteomes" id="UP001281003">
    <property type="component" value="Unassembled WGS sequence"/>
</dbReference>
<keyword evidence="11" id="KW-0697">Rotamase</keyword>
<accession>A0AAE0PJ30</accession>
<dbReference type="GO" id="GO:0003755">
    <property type="term" value="F:peptidyl-prolyl cis-trans isomerase activity"/>
    <property type="evidence" value="ECO:0007669"/>
    <property type="project" value="UniProtKB-KW"/>
</dbReference>
<dbReference type="SUPFAM" id="SSF50978">
    <property type="entry name" value="WD40 repeat-like"/>
    <property type="match status" value="1"/>
</dbReference>
<comment type="subcellular location">
    <subcellularLocation>
        <location evidence="1 16">Nucleus</location>
    </subcellularLocation>
</comment>
<dbReference type="InterPro" id="IPR013915">
    <property type="entry name" value="Prp19_cc"/>
</dbReference>
<evidence type="ECO:0000256" key="5">
    <source>
        <dbReference type="ARBA" id="ARBA00022664"/>
    </source>
</evidence>
<keyword evidence="17" id="KW-0175">Coiled coil</keyword>
<keyword evidence="4 15" id="KW-0853">WD repeat</keyword>
<dbReference type="NCBIfam" id="TIGR00654">
    <property type="entry name" value="PhzF_family"/>
    <property type="match status" value="1"/>
</dbReference>
<keyword evidence="9 16" id="KW-0227">DNA damage</keyword>
<evidence type="ECO:0000256" key="11">
    <source>
        <dbReference type="ARBA" id="ARBA00023110"/>
    </source>
</evidence>
<dbReference type="InterPro" id="IPR003613">
    <property type="entry name" value="Ubox_domain"/>
</dbReference>
<dbReference type="Gene3D" id="3.10.310.10">
    <property type="entry name" value="Diaminopimelate Epimerase, Chain A, domain 1"/>
    <property type="match status" value="2"/>
</dbReference>
<protein>
    <recommendedName>
        <fullName evidence="16">Pre-mRNA-processing factor 19</fullName>
        <ecNumber evidence="16">2.3.2.27</ecNumber>
    </recommendedName>
</protein>
<dbReference type="GO" id="GO:0005737">
    <property type="term" value="C:cytoplasm"/>
    <property type="evidence" value="ECO:0007669"/>
    <property type="project" value="TreeGrafter"/>
</dbReference>
<evidence type="ECO:0000256" key="2">
    <source>
        <dbReference type="ARBA" id="ARBA00004906"/>
    </source>
</evidence>
<evidence type="ECO:0000256" key="13">
    <source>
        <dbReference type="ARBA" id="ARBA00023204"/>
    </source>
</evidence>
<dbReference type="InterPro" id="IPR055340">
    <property type="entry name" value="RING-Ubox_PRP19"/>
</dbReference>
<keyword evidence="8" id="KW-0677">Repeat</keyword>
<keyword evidence="11" id="KW-0413">Isomerase</keyword>
<evidence type="ECO:0000256" key="3">
    <source>
        <dbReference type="ARBA" id="ARBA00006388"/>
    </source>
</evidence>
<evidence type="ECO:0000256" key="7">
    <source>
        <dbReference type="ARBA" id="ARBA00022728"/>
    </source>
</evidence>
<keyword evidence="5 16" id="KW-0507">mRNA processing</keyword>
<dbReference type="SMART" id="SM00320">
    <property type="entry name" value="WD40"/>
    <property type="match status" value="6"/>
</dbReference>
<dbReference type="Gene3D" id="2.130.10.10">
    <property type="entry name" value="YVTN repeat-like/Quinoprotein amine dehydrogenase"/>
    <property type="match status" value="1"/>
</dbReference>
<dbReference type="InterPro" id="IPR001680">
    <property type="entry name" value="WD40_rpt"/>
</dbReference>
<dbReference type="EMBL" id="JAUTDP010000003">
    <property type="protein sequence ID" value="KAK3400895.1"/>
    <property type="molecule type" value="Genomic_DNA"/>
</dbReference>
<dbReference type="InterPro" id="IPR015943">
    <property type="entry name" value="WD40/YVTN_repeat-like_dom_sf"/>
</dbReference>
<evidence type="ECO:0000256" key="16">
    <source>
        <dbReference type="RuleBase" id="RU367101"/>
    </source>
</evidence>
<feature type="repeat" description="WD" evidence="15">
    <location>
        <begin position="610"/>
        <end position="651"/>
    </location>
</feature>
<keyword evidence="14 16" id="KW-0539">Nucleus</keyword>
<evidence type="ECO:0000256" key="9">
    <source>
        <dbReference type="ARBA" id="ARBA00022763"/>
    </source>
</evidence>
<dbReference type="PANTHER" id="PTHR43995:SF1">
    <property type="entry name" value="PRE-MRNA-PROCESSING FACTOR 19"/>
    <property type="match status" value="1"/>
</dbReference>
<dbReference type="PROSITE" id="PS50082">
    <property type="entry name" value="WD_REPEATS_2"/>
    <property type="match status" value="1"/>
</dbReference>
<dbReference type="FunFam" id="3.30.40.10:FF:000027">
    <property type="entry name" value="Pre-mRNA-processing factor 19, putative"/>
    <property type="match status" value="1"/>
</dbReference>
<evidence type="ECO:0000256" key="17">
    <source>
        <dbReference type="SAM" id="Coils"/>
    </source>
</evidence>
<dbReference type="SMART" id="SM00504">
    <property type="entry name" value="Ubox"/>
    <property type="match status" value="1"/>
</dbReference>
<reference evidence="19" key="2">
    <citation type="submission" date="2023-07" db="EMBL/GenBank/DDBJ databases">
        <authorList>
            <consortium name="Lawrence Berkeley National Laboratory"/>
            <person name="Haridas S."/>
            <person name="Hensen N."/>
            <person name="Bonometti L."/>
            <person name="Westerberg I."/>
            <person name="Brannstrom I.O."/>
            <person name="Guillou S."/>
            <person name="Cros-Aarteil S."/>
            <person name="Calhoun S."/>
            <person name="Kuo A."/>
            <person name="Mondo S."/>
            <person name="Pangilinan J."/>
            <person name="Riley R."/>
            <person name="LaButti K."/>
            <person name="Andreopoulos B."/>
            <person name="Lipzen A."/>
            <person name="Chen C."/>
            <person name="Yanf M."/>
            <person name="Daum C."/>
            <person name="Ng V."/>
            <person name="Clum A."/>
            <person name="Steindorff A."/>
            <person name="Ohm R."/>
            <person name="Martin F."/>
            <person name="Silar P."/>
            <person name="Natvig D."/>
            <person name="Lalanne C."/>
            <person name="Gautier V."/>
            <person name="Ament-velasquez S.L."/>
            <person name="Kruys A."/>
            <person name="Hutchinson M.I."/>
            <person name="Powell A.J."/>
            <person name="Barry K."/>
            <person name="Miller A.N."/>
            <person name="Grigoriev I.V."/>
            <person name="Debuchy R."/>
            <person name="Gladieux P."/>
            <person name="Thoren M.H."/>
            <person name="Johannesson H."/>
        </authorList>
    </citation>
    <scope>NUCLEOTIDE SEQUENCE</scope>
    <source>
        <strain evidence="19">FGSC 1904</strain>
    </source>
</reference>
<dbReference type="InterPro" id="IPR003719">
    <property type="entry name" value="Phenazine_PhzF-like"/>
</dbReference>
<dbReference type="InterPro" id="IPR013083">
    <property type="entry name" value="Znf_RING/FYVE/PHD"/>
</dbReference>
<dbReference type="CDD" id="cd16656">
    <property type="entry name" value="RING-Ubox_PRP19"/>
    <property type="match status" value="1"/>
</dbReference>
<sequence length="814" mass="87997">MSPQLTTLTYHTLDVFTPTRYLGNPLAVVLVPSSVRSQITQEVKQRIAREFNFSETVFLHTPDDNEGPRGDGSGVTSREIDIFTTEEELPFAGHPTVGTAFLVREHLGWKDVGRLVTKAGGIAIGEVEGEGKKVKAKIPHALHIHRQTLGGLLGGGEVKGEVKTLIEAALSDDPEIREAELSGPVVSIVRGMTFLLAKLPSLEHLAKVSTAKRLDFNQVEGLLDKGEWEGGFVCRYYYVPTEEARKDEENGGRKEFKFRTRMVELGFEDPATGSAACTLASYLTVSGKEMEGARFELTQGVEMGRRSEIEVEVTAEEGEDGEMKVKDLYLGGTAVVVMSGISGEVPEEPVVSRKTGAVFERRLIEKYIQENHKEPGTDEELDVEDLLPIKTNRVVRPRPPQFTSLPSMLKAFQDEWDALVLESYNTRQQLARTREELATALYQNDAAVRVIARLTKERDEAREALSRLTVTASAGGPAAGDAMAVDSEGLPEQLAAHVDQIQAEKQKGRKKRPVPEGWATTEDVSALQQTAYTDLPVTQATSLALNGGYAAVGGLDGKVDLYSVEAKAHERSLEIGEPVTATVWTGNKVISATSKGSVKVVEGGVETGSVTEHAGAVTGLAVHPGEQILASVGVDKGIVFYDLQSLQRVARVYTDAELTSAAFHPDGHLFAAGTQSGLIEIFDTKTLQRMANFTLGAPVKTLVFSENGFWFAATGVGQSSVTVFDLRKEGDAARAKELVTGDVSGLAWDYTGQYLATAGAQGVTVQQYVKASKSWTEPLRTSTPAVAVQWGEQAKQLVAVSREGVVSVLEPKSE</sequence>
<dbReference type="Pfam" id="PF08606">
    <property type="entry name" value="Prp19"/>
    <property type="match status" value="1"/>
</dbReference>
<dbReference type="SUPFAM" id="SSF54506">
    <property type="entry name" value="Diaminopimelate epimerase-like"/>
    <property type="match status" value="1"/>
</dbReference>
<reference evidence="19" key="1">
    <citation type="journal article" date="2023" name="Mol. Phylogenet. Evol.">
        <title>Genome-scale phylogeny and comparative genomics of the fungal order Sordariales.</title>
        <authorList>
            <person name="Hensen N."/>
            <person name="Bonometti L."/>
            <person name="Westerberg I."/>
            <person name="Brannstrom I.O."/>
            <person name="Guillou S."/>
            <person name="Cros-Aarteil S."/>
            <person name="Calhoun S."/>
            <person name="Haridas S."/>
            <person name="Kuo A."/>
            <person name="Mondo S."/>
            <person name="Pangilinan J."/>
            <person name="Riley R."/>
            <person name="LaButti K."/>
            <person name="Andreopoulos B."/>
            <person name="Lipzen A."/>
            <person name="Chen C."/>
            <person name="Yan M."/>
            <person name="Daum C."/>
            <person name="Ng V."/>
            <person name="Clum A."/>
            <person name="Steindorff A."/>
            <person name="Ohm R.A."/>
            <person name="Martin F."/>
            <person name="Silar P."/>
            <person name="Natvig D.O."/>
            <person name="Lalanne C."/>
            <person name="Gautier V."/>
            <person name="Ament-Velasquez S.L."/>
            <person name="Kruys A."/>
            <person name="Hutchinson M.I."/>
            <person name="Powell A.J."/>
            <person name="Barry K."/>
            <person name="Miller A.N."/>
            <person name="Grigoriev I.V."/>
            <person name="Debuchy R."/>
            <person name="Gladieux P."/>
            <person name="Hiltunen Thoren M."/>
            <person name="Johannesson H."/>
        </authorList>
    </citation>
    <scope>NUCLEOTIDE SEQUENCE</scope>
    <source>
        <strain evidence="19">FGSC 1904</strain>
    </source>
</reference>
<keyword evidence="7 16" id="KW-0747">Spliceosome</keyword>
<comment type="function">
    <text evidence="16">Ubiquitin-protein ligase which is mainly involved pre-mRNA splicing and DNA repair. Required for pre-mRNA splicing as component of the spliceosome.</text>
</comment>
<comment type="similarity">
    <text evidence="3 16">Belongs to the WD repeat PRP19 family.</text>
</comment>
<dbReference type="Pfam" id="PF02567">
    <property type="entry name" value="PhzC-PhzF"/>
    <property type="match status" value="1"/>
</dbReference>
<keyword evidence="20" id="KW-1185">Reference proteome</keyword>
<dbReference type="AlphaFoldDB" id="A0AAE0PJ30"/>
<evidence type="ECO:0000256" key="4">
    <source>
        <dbReference type="ARBA" id="ARBA00022574"/>
    </source>
</evidence>
<evidence type="ECO:0000313" key="20">
    <source>
        <dbReference type="Proteomes" id="UP001281003"/>
    </source>
</evidence>
<keyword evidence="13 16" id="KW-0234">DNA repair</keyword>
<feature type="domain" description="U-box" evidence="18">
    <location>
        <begin position="340"/>
        <end position="402"/>
    </location>
</feature>
<keyword evidence="12 16" id="KW-0508">mRNA splicing</keyword>
<dbReference type="GO" id="GO:0000398">
    <property type="term" value="P:mRNA splicing, via spliceosome"/>
    <property type="evidence" value="ECO:0007669"/>
    <property type="project" value="InterPro"/>
</dbReference>
<evidence type="ECO:0000256" key="15">
    <source>
        <dbReference type="PROSITE-ProRule" id="PRU00221"/>
    </source>
</evidence>
<dbReference type="PANTHER" id="PTHR43995">
    <property type="entry name" value="PRE-MRNA-PROCESSING FACTOR 19"/>
    <property type="match status" value="1"/>
</dbReference>
<name>A0AAE0PJ30_SORBR</name>
<comment type="pathway">
    <text evidence="2 16">Protein modification; protein ubiquitination.</text>
</comment>
<dbReference type="GO" id="GO:0006281">
    <property type="term" value="P:DNA repair"/>
    <property type="evidence" value="ECO:0007669"/>
    <property type="project" value="UniProtKB-KW"/>
</dbReference>
<dbReference type="SUPFAM" id="SSF57850">
    <property type="entry name" value="RING/U-box"/>
    <property type="match status" value="1"/>
</dbReference>
<gene>
    <name evidence="19" type="ORF">B0T20DRAFT_459626</name>
</gene>
<dbReference type="InterPro" id="IPR036322">
    <property type="entry name" value="WD40_repeat_dom_sf"/>
</dbReference>
<dbReference type="InterPro" id="IPR038959">
    <property type="entry name" value="Prp19"/>
</dbReference>
<comment type="catalytic activity">
    <reaction evidence="16">
        <text>S-ubiquitinyl-[E2 ubiquitin-conjugating enzyme]-L-cysteine + [acceptor protein]-L-lysine = [E2 ubiquitin-conjugating enzyme]-L-cysteine + N(6)-ubiquitinyl-[acceptor protein]-L-lysine.</text>
        <dbReference type="EC" id="2.3.2.27"/>
    </reaction>
</comment>
<proteinExistence type="inferred from homology"/>
<organism evidence="19 20">
    <name type="scientific">Sordaria brevicollis</name>
    <dbReference type="NCBI Taxonomy" id="83679"/>
    <lineage>
        <taxon>Eukaryota</taxon>
        <taxon>Fungi</taxon>
        <taxon>Dikarya</taxon>
        <taxon>Ascomycota</taxon>
        <taxon>Pezizomycotina</taxon>
        <taxon>Sordariomycetes</taxon>
        <taxon>Sordariomycetidae</taxon>
        <taxon>Sordariales</taxon>
        <taxon>Sordariaceae</taxon>
        <taxon>Sordaria</taxon>
    </lineage>
</organism>
<dbReference type="GO" id="GO:0071006">
    <property type="term" value="C:U2-type catalytic step 1 spliceosome"/>
    <property type="evidence" value="ECO:0007669"/>
    <property type="project" value="TreeGrafter"/>
</dbReference>
<keyword evidence="10 16" id="KW-0833">Ubl conjugation pathway</keyword>
<comment type="caution">
    <text evidence="19">The sequence shown here is derived from an EMBL/GenBank/DDBJ whole genome shotgun (WGS) entry which is preliminary data.</text>
</comment>
<dbReference type="GO" id="GO:0070534">
    <property type="term" value="P:protein K63-linked ubiquitination"/>
    <property type="evidence" value="ECO:0007669"/>
    <property type="project" value="UniProtKB-UniRule"/>
</dbReference>
<evidence type="ECO:0000256" key="6">
    <source>
        <dbReference type="ARBA" id="ARBA00022679"/>
    </source>
</evidence>
<evidence type="ECO:0000256" key="12">
    <source>
        <dbReference type="ARBA" id="ARBA00023187"/>
    </source>
</evidence>
<evidence type="ECO:0000313" key="19">
    <source>
        <dbReference type="EMBL" id="KAK3400895.1"/>
    </source>
</evidence>
<evidence type="ECO:0000256" key="10">
    <source>
        <dbReference type="ARBA" id="ARBA00022786"/>
    </source>
</evidence>
<evidence type="ECO:0000259" key="18">
    <source>
        <dbReference type="SMART" id="SM00504"/>
    </source>
</evidence>
<dbReference type="GO" id="GO:0000974">
    <property type="term" value="C:Prp19 complex"/>
    <property type="evidence" value="ECO:0007669"/>
    <property type="project" value="UniProtKB-UniRule"/>
</dbReference>
<evidence type="ECO:0000256" key="14">
    <source>
        <dbReference type="ARBA" id="ARBA00023242"/>
    </source>
</evidence>
<evidence type="ECO:0000256" key="8">
    <source>
        <dbReference type="ARBA" id="ARBA00022737"/>
    </source>
</evidence>
<evidence type="ECO:0000256" key="1">
    <source>
        <dbReference type="ARBA" id="ARBA00004123"/>
    </source>
</evidence>
<dbReference type="EC" id="2.3.2.27" evidence="16"/>
<dbReference type="Gene3D" id="3.30.40.10">
    <property type="entry name" value="Zinc/RING finger domain, C3HC4 (zinc finger)"/>
    <property type="match status" value="1"/>
</dbReference>
<keyword evidence="6 16" id="KW-0808">Transferase</keyword>
<dbReference type="Pfam" id="PF00400">
    <property type="entry name" value="WD40"/>
    <property type="match status" value="2"/>
</dbReference>